<accession>A0ABW3ZE56</accession>
<sequence length="165" mass="17313">MGVTLLRHTTPEVAAGTCYGRTDLALPQGFEAEADAALARLARPSEVISSPLTRCRRLAERAAARFGVRLRLVPGWIEMDFGRWEGRAWDAIPRAELDAWAADFHGFAGHGGESVAELAARISGALAAAPDAALVVTHAGCIKAALVAAGDPAGWDARPGFGEAR</sequence>
<dbReference type="Gene3D" id="3.40.50.1240">
    <property type="entry name" value="Phosphoglycerate mutase-like"/>
    <property type="match status" value="1"/>
</dbReference>
<dbReference type="Proteomes" id="UP001597135">
    <property type="component" value="Unassembled WGS sequence"/>
</dbReference>
<dbReference type="SMART" id="SM00855">
    <property type="entry name" value="PGAM"/>
    <property type="match status" value="1"/>
</dbReference>
<protein>
    <submittedName>
        <fullName evidence="1">Histidine phosphatase family protein</fullName>
    </submittedName>
</protein>
<dbReference type="InterPro" id="IPR029033">
    <property type="entry name" value="His_PPase_superfam"/>
</dbReference>
<comment type="caution">
    <text evidence="1">The sequence shown here is derived from an EMBL/GenBank/DDBJ whole genome shotgun (WGS) entry which is preliminary data.</text>
</comment>
<feature type="non-terminal residue" evidence="1">
    <location>
        <position position="165"/>
    </location>
</feature>
<name>A0ABW3ZE56_9RHOB</name>
<dbReference type="Pfam" id="PF00300">
    <property type="entry name" value="His_Phos_1"/>
    <property type="match status" value="1"/>
</dbReference>
<gene>
    <name evidence="1" type="ORF">ACFQ4E_03180</name>
</gene>
<dbReference type="InterPro" id="IPR013078">
    <property type="entry name" value="His_Pase_superF_clade-1"/>
</dbReference>
<proteinExistence type="predicted"/>
<dbReference type="SUPFAM" id="SSF53254">
    <property type="entry name" value="Phosphoglycerate mutase-like"/>
    <property type="match status" value="1"/>
</dbReference>
<dbReference type="RefSeq" id="WP_386801470.1">
    <property type="nucleotide sequence ID" value="NZ_JBHTMU010000003.1"/>
</dbReference>
<keyword evidence="2" id="KW-1185">Reference proteome</keyword>
<dbReference type="EMBL" id="JBHTMU010000003">
    <property type="protein sequence ID" value="MFD1341414.1"/>
    <property type="molecule type" value="Genomic_DNA"/>
</dbReference>
<organism evidence="1 2">
    <name type="scientific">Litorisediminicola beolgyonensis</name>
    <dbReference type="NCBI Taxonomy" id="1173614"/>
    <lineage>
        <taxon>Bacteria</taxon>
        <taxon>Pseudomonadati</taxon>
        <taxon>Pseudomonadota</taxon>
        <taxon>Alphaproteobacteria</taxon>
        <taxon>Rhodobacterales</taxon>
        <taxon>Paracoccaceae</taxon>
        <taxon>Litorisediminicola</taxon>
    </lineage>
</organism>
<reference evidence="2" key="1">
    <citation type="journal article" date="2019" name="Int. J. Syst. Evol. Microbiol.">
        <title>The Global Catalogue of Microorganisms (GCM) 10K type strain sequencing project: providing services to taxonomists for standard genome sequencing and annotation.</title>
        <authorList>
            <consortium name="The Broad Institute Genomics Platform"/>
            <consortium name="The Broad Institute Genome Sequencing Center for Infectious Disease"/>
            <person name="Wu L."/>
            <person name="Ma J."/>
        </authorList>
    </citation>
    <scope>NUCLEOTIDE SEQUENCE [LARGE SCALE GENOMIC DNA]</scope>
    <source>
        <strain evidence="2">CCUG 62953</strain>
    </source>
</reference>
<evidence type="ECO:0000313" key="1">
    <source>
        <dbReference type="EMBL" id="MFD1341414.1"/>
    </source>
</evidence>
<evidence type="ECO:0000313" key="2">
    <source>
        <dbReference type="Proteomes" id="UP001597135"/>
    </source>
</evidence>